<dbReference type="Proteomes" id="UP000095247">
    <property type="component" value="Unassembled WGS sequence"/>
</dbReference>
<comment type="caution">
    <text evidence="4">The sequence shown here is derived from an EMBL/GenBank/DDBJ whole genome shotgun (WGS) entry which is preliminary data.</text>
</comment>
<evidence type="ECO:0000256" key="3">
    <source>
        <dbReference type="ARBA" id="ARBA00022691"/>
    </source>
</evidence>
<reference evidence="4 5" key="1">
    <citation type="submission" date="2016-08" db="EMBL/GenBank/DDBJ databases">
        <title>Characterization and recognition of Brachyspira hampsonii sp. nov., a novel intestinal spirochete that is pathogenic to pigs.</title>
        <authorList>
            <person name="Mirajkar N."/>
            <person name="La T."/>
            <person name="Phillips N."/>
            <person name="Hampson D."/>
            <person name="Gebhart C."/>
        </authorList>
    </citation>
    <scope>NUCLEOTIDE SEQUENCE [LARGE SCALE GENOMIC DNA]</scope>
    <source>
        <strain evidence="4 5">P280/1</strain>
    </source>
</reference>
<name>A0A1E5NAF7_9SPIR</name>
<dbReference type="RefSeq" id="WP_069727682.1">
    <property type="nucleotide sequence ID" value="NZ_MDCO01000015.1"/>
</dbReference>
<dbReference type="AlphaFoldDB" id="A0A1E5NAF7"/>
<evidence type="ECO:0000256" key="2">
    <source>
        <dbReference type="ARBA" id="ARBA00022679"/>
    </source>
</evidence>
<accession>A0A1E5NAF7</accession>
<dbReference type="GO" id="GO:0006298">
    <property type="term" value="P:mismatch repair"/>
    <property type="evidence" value="ECO:0007669"/>
    <property type="project" value="TreeGrafter"/>
</dbReference>
<protein>
    <submittedName>
        <fullName evidence="4">Adenine methyltransferase</fullName>
    </submittedName>
</protein>
<organism evidence="4 5">
    <name type="scientific">Brachyspira hampsonii</name>
    <dbReference type="NCBI Taxonomy" id="1287055"/>
    <lineage>
        <taxon>Bacteria</taxon>
        <taxon>Pseudomonadati</taxon>
        <taxon>Spirochaetota</taxon>
        <taxon>Spirochaetia</taxon>
        <taxon>Brachyspirales</taxon>
        <taxon>Brachyspiraceae</taxon>
        <taxon>Brachyspira</taxon>
    </lineage>
</organism>
<dbReference type="GO" id="GO:1904047">
    <property type="term" value="F:S-adenosyl-L-methionine binding"/>
    <property type="evidence" value="ECO:0007669"/>
    <property type="project" value="TreeGrafter"/>
</dbReference>
<evidence type="ECO:0000313" key="5">
    <source>
        <dbReference type="Proteomes" id="UP000095247"/>
    </source>
</evidence>
<dbReference type="PRINTS" id="PR00505">
    <property type="entry name" value="D12N6MTFRASE"/>
</dbReference>
<dbReference type="GO" id="GO:0032259">
    <property type="term" value="P:methylation"/>
    <property type="evidence" value="ECO:0007669"/>
    <property type="project" value="UniProtKB-KW"/>
</dbReference>
<dbReference type="PANTHER" id="PTHR30481">
    <property type="entry name" value="DNA ADENINE METHYLASE"/>
    <property type="match status" value="1"/>
</dbReference>
<dbReference type="Gene3D" id="3.40.50.150">
    <property type="entry name" value="Vaccinia Virus protein VP39"/>
    <property type="match status" value="2"/>
</dbReference>
<keyword evidence="3" id="KW-0949">S-adenosyl-L-methionine</keyword>
<proteinExistence type="predicted"/>
<dbReference type="GO" id="GO:0009007">
    <property type="term" value="F:site-specific DNA-methyltransferase (adenine-specific) activity"/>
    <property type="evidence" value="ECO:0007669"/>
    <property type="project" value="UniProtKB-EC"/>
</dbReference>
<dbReference type="Pfam" id="PF02086">
    <property type="entry name" value="MethyltransfD12"/>
    <property type="match status" value="1"/>
</dbReference>
<dbReference type="InterPro" id="IPR012327">
    <property type="entry name" value="MeTrfase_D12"/>
</dbReference>
<dbReference type="GO" id="GO:0043565">
    <property type="term" value="F:sequence-specific DNA binding"/>
    <property type="evidence" value="ECO:0007669"/>
    <property type="project" value="TreeGrafter"/>
</dbReference>
<keyword evidence="1 4" id="KW-0489">Methyltransferase</keyword>
<dbReference type="InterPro" id="IPR029063">
    <property type="entry name" value="SAM-dependent_MTases_sf"/>
</dbReference>
<sequence length="329" mass="38082">MKKQHKIKAPFFYFGGKSAVADLVWELIGNDVKKYFEPFAGSLAVLLARKRKPNTLYNEIVNDLDCLLINVWRALKKASAEVALLCCDPSSQLLYWQRICYIVKNKDSLLEKMLKDDEYYDVKLAAYWIYCKCSEIGGVEIDKIDVEKVYKSIDNGITKGRIQLLRGNGIHSKCTQIVNPYSITRCKLERISLWFSQIENILENVKITCMDWKRLFNEGTHWQDDGGKSNIGIFFDPPYSDTSRKKSLYRIDSYDTAKEVNEFCIKNAYRKTYKIVVAGYEGEHNNLEDYGYVKYSWKSNGGYRNISGNNNNKLKERLWASSSCNKITI</sequence>
<evidence type="ECO:0000256" key="1">
    <source>
        <dbReference type="ARBA" id="ARBA00022603"/>
    </source>
</evidence>
<dbReference type="EMBL" id="MDCO01000015">
    <property type="protein sequence ID" value="OEJ13091.1"/>
    <property type="molecule type" value="Genomic_DNA"/>
</dbReference>
<keyword evidence="2 4" id="KW-0808">Transferase</keyword>
<dbReference type="SUPFAM" id="SSF53335">
    <property type="entry name" value="S-adenosyl-L-methionine-dependent methyltransferases"/>
    <property type="match status" value="1"/>
</dbReference>
<gene>
    <name evidence="4" type="ORF">BFL38_00560</name>
</gene>
<dbReference type="GO" id="GO:0009307">
    <property type="term" value="P:DNA restriction-modification system"/>
    <property type="evidence" value="ECO:0007669"/>
    <property type="project" value="InterPro"/>
</dbReference>
<evidence type="ECO:0000313" key="4">
    <source>
        <dbReference type="EMBL" id="OEJ13091.1"/>
    </source>
</evidence>